<sequence length="247" mass="25189">MQLSKRLAAELFGTFWLVLGGCGSAVLAANFAGPVHGLGIGFVGVAFAFGLTVLTMAYAIGHISGCHLNPAVSVGLTVAGRFPARDLVPYIVAQVVGAVLGAFVLSLIASGKPGFDLVSSGFASNGYGDRSPGHYSLMAAFICEVVMTGFFLFVILGATDKRAPAGFAPIAIGLCLTLIHLISIPVTNTSVNPARSTGPALFVGGAAVDQLWLFWVAPILGAVIAGLVYPVVAASRAPLESRSALAD</sequence>
<protein>
    <recommendedName>
        <fullName evidence="10">Aquaporin Z</fullName>
    </recommendedName>
</protein>
<comment type="subunit">
    <text evidence="10">Homotetramer.</text>
</comment>
<evidence type="ECO:0000256" key="5">
    <source>
        <dbReference type="ARBA" id="ARBA00022519"/>
    </source>
</evidence>
<dbReference type="FunFam" id="1.20.1080.10:FF:000007">
    <property type="entry name" value="Aquaporin Z"/>
    <property type="match status" value="1"/>
</dbReference>
<feature type="short sequence motif" description="NPA 2" evidence="10">
    <location>
        <begin position="192"/>
        <end position="194"/>
    </location>
</feature>
<dbReference type="PRINTS" id="PR00783">
    <property type="entry name" value="MINTRINSICP"/>
</dbReference>
<comment type="function">
    <text evidence="10">Channel that permits osmotically driven movement of water in both directions. It is involved in the osmoregulation and in the maintenance of cell turgor during volume expansion in rapidly growing cells. It mediates rapid entry or exit of water in response to abrupt changes in osmolarity.</text>
</comment>
<comment type="caution">
    <text evidence="10">Lacks conserved residue(s) required for the propagation of feature annotation.</text>
</comment>
<feature type="transmembrane region" description="Helical" evidence="10">
    <location>
        <begin position="165"/>
        <end position="186"/>
    </location>
</feature>
<accession>A0A1N6EF19</accession>
<feature type="site" description="Selectivity filter" evidence="10">
    <location>
        <position position="180"/>
    </location>
</feature>
<keyword evidence="4 10" id="KW-1003">Cell membrane</keyword>
<feature type="transmembrane region" description="Helical" evidence="10">
    <location>
        <begin position="38"/>
        <end position="60"/>
    </location>
</feature>
<keyword evidence="3 10" id="KW-0813">Transport</keyword>
<dbReference type="HAMAP" id="MF_01146">
    <property type="entry name" value="Aquaporin_Z"/>
    <property type="match status" value="1"/>
</dbReference>
<name>A0A1N6EF19_9BURK</name>
<evidence type="ECO:0000256" key="2">
    <source>
        <dbReference type="ARBA" id="ARBA00006175"/>
    </source>
</evidence>
<feature type="transmembrane region" description="Helical" evidence="10">
    <location>
        <begin position="212"/>
        <end position="232"/>
    </location>
</feature>
<dbReference type="PROSITE" id="PS00221">
    <property type="entry name" value="MIP"/>
    <property type="match status" value="1"/>
</dbReference>
<dbReference type="Gene3D" id="1.20.1080.10">
    <property type="entry name" value="Glycerol uptake facilitator protein"/>
    <property type="match status" value="1"/>
</dbReference>
<feature type="transmembrane region" description="Helical" evidence="10">
    <location>
        <begin position="135"/>
        <end position="158"/>
    </location>
</feature>
<keyword evidence="5" id="KW-0997">Cell inner membrane</keyword>
<dbReference type="EMBL" id="FSRM01000001">
    <property type="protein sequence ID" value="SIN81648.1"/>
    <property type="molecule type" value="Genomic_DNA"/>
</dbReference>
<proteinExistence type="inferred from homology"/>
<dbReference type="InterPro" id="IPR023271">
    <property type="entry name" value="Aquaporin-like"/>
</dbReference>
<evidence type="ECO:0000256" key="1">
    <source>
        <dbReference type="ARBA" id="ARBA00004141"/>
    </source>
</evidence>
<organism evidence="11 12">
    <name type="scientific">Paraburkholderia phenazinium</name>
    <dbReference type="NCBI Taxonomy" id="60549"/>
    <lineage>
        <taxon>Bacteria</taxon>
        <taxon>Pseudomonadati</taxon>
        <taxon>Pseudomonadota</taxon>
        <taxon>Betaproteobacteria</taxon>
        <taxon>Burkholderiales</taxon>
        <taxon>Burkholderiaceae</taxon>
        <taxon>Paraburkholderia</taxon>
    </lineage>
</organism>
<dbReference type="InterPro" id="IPR022357">
    <property type="entry name" value="MIP_CS"/>
</dbReference>
<feature type="site" description="Selectivity filter" evidence="10">
    <location>
        <position position="195"/>
    </location>
</feature>
<reference evidence="11 12" key="1">
    <citation type="submission" date="2016-11" db="EMBL/GenBank/DDBJ databases">
        <authorList>
            <person name="Jaros S."/>
            <person name="Januszkiewicz K."/>
            <person name="Wedrychowicz H."/>
        </authorList>
    </citation>
    <scope>NUCLEOTIDE SEQUENCE [LARGE SCALE GENOMIC DNA]</scope>
    <source>
        <strain evidence="11 12">GAS86</strain>
    </source>
</reference>
<dbReference type="PANTHER" id="PTHR45724">
    <property type="entry name" value="AQUAPORIN NIP2-1"/>
    <property type="match status" value="1"/>
</dbReference>
<dbReference type="NCBIfam" id="NF003838">
    <property type="entry name" value="PRK05420.1"/>
    <property type="match status" value="1"/>
</dbReference>
<dbReference type="OrthoDB" id="9807293at2"/>
<dbReference type="SUPFAM" id="SSF81338">
    <property type="entry name" value="Aquaporin-like"/>
    <property type="match status" value="1"/>
</dbReference>
<dbReference type="PROSITE" id="PS51257">
    <property type="entry name" value="PROKAR_LIPOPROTEIN"/>
    <property type="match status" value="1"/>
</dbReference>
<evidence type="ECO:0000256" key="8">
    <source>
        <dbReference type="ARBA" id="ARBA00022989"/>
    </source>
</evidence>
<feature type="transmembrane region" description="Helical" evidence="10">
    <location>
        <begin position="87"/>
        <end position="109"/>
    </location>
</feature>
<evidence type="ECO:0000256" key="7">
    <source>
        <dbReference type="ARBA" id="ARBA00022737"/>
    </source>
</evidence>
<dbReference type="GO" id="GO:0005886">
    <property type="term" value="C:plasma membrane"/>
    <property type="evidence" value="ECO:0007669"/>
    <property type="project" value="UniProtKB-SubCell"/>
</dbReference>
<evidence type="ECO:0000313" key="12">
    <source>
        <dbReference type="Proteomes" id="UP000184693"/>
    </source>
</evidence>
<keyword evidence="7 10" id="KW-0677">Repeat</keyword>
<evidence type="ECO:0000256" key="4">
    <source>
        <dbReference type="ARBA" id="ARBA00022475"/>
    </source>
</evidence>
<comment type="domain">
    <text evidence="10">Aquaporins contain two tandem repeats each containing three membrane-spanning domains and a pore-forming loop with the signature motif Asn-Pro-Ala (NPA).</text>
</comment>
<evidence type="ECO:0000313" key="11">
    <source>
        <dbReference type="EMBL" id="SIN81648.1"/>
    </source>
</evidence>
<feature type="site" description="Involved in tetramerization or stability of the tetramer" evidence="10">
    <location>
        <position position="22"/>
    </location>
</feature>
<comment type="subcellular location">
    <subcellularLocation>
        <location evidence="10">Cell membrane</location>
        <topology evidence="10">Multi-pass membrane protein</topology>
    </subcellularLocation>
    <subcellularLocation>
        <location evidence="1">Membrane</location>
        <topology evidence="1">Multi-pass membrane protein</topology>
    </subcellularLocation>
</comment>
<gene>
    <name evidence="10" type="primary">aqpZ</name>
    <name evidence="11" type="ORF">SAMN05444168_0558</name>
</gene>
<feature type="short sequence motif" description="NPA 1" evidence="10">
    <location>
        <begin position="69"/>
        <end position="71"/>
    </location>
</feature>
<dbReference type="Proteomes" id="UP000184693">
    <property type="component" value="Unassembled WGS sequence"/>
</dbReference>
<comment type="similarity">
    <text evidence="2 10">Belongs to the MIP/aquaporin (TC 1.A.8) family.</text>
</comment>
<dbReference type="AlphaFoldDB" id="A0A1N6EF19"/>
<evidence type="ECO:0000256" key="3">
    <source>
        <dbReference type="ARBA" id="ARBA00022448"/>
    </source>
</evidence>
<dbReference type="InterPro" id="IPR023743">
    <property type="entry name" value="Aquaporin_Z"/>
</dbReference>
<feature type="site" description="Selectivity filter" evidence="10">
    <location>
        <position position="49"/>
    </location>
</feature>
<dbReference type="NCBIfam" id="TIGR00861">
    <property type="entry name" value="MIP"/>
    <property type="match status" value="1"/>
</dbReference>
<keyword evidence="9 10" id="KW-0472">Membrane</keyword>
<evidence type="ECO:0000256" key="10">
    <source>
        <dbReference type="HAMAP-Rule" id="MF_01146"/>
    </source>
</evidence>
<keyword evidence="8 10" id="KW-1133">Transmembrane helix</keyword>
<dbReference type="RefSeq" id="WP_074262885.1">
    <property type="nucleotide sequence ID" value="NZ_FSRM01000001.1"/>
</dbReference>
<dbReference type="InterPro" id="IPR000425">
    <property type="entry name" value="MIP"/>
</dbReference>
<keyword evidence="6 10" id="KW-0812">Transmembrane</keyword>
<evidence type="ECO:0000256" key="6">
    <source>
        <dbReference type="ARBA" id="ARBA00022692"/>
    </source>
</evidence>
<evidence type="ECO:0000256" key="9">
    <source>
        <dbReference type="ARBA" id="ARBA00023136"/>
    </source>
</evidence>
<dbReference type="PANTHER" id="PTHR45724:SF13">
    <property type="entry name" value="AQUAPORIN NIP1-1-RELATED"/>
    <property type="match status" value="1"/>
</dbReference>
<dbReference type="GO" id="GO:0015250">
    <property type="term" value="F:water channel activity"/>
    <property type="evidence" value="ECO:0007669"/>
    <property type="project" value="UniProtKB-UniRule"/>
</dbReference>
<dbReference type="CDD" id="cd00333">
    <property type="entry name" value="MIP"/>
    <property type="match status" value="1"/>
</dbReference>
<comment type="catalytic activity">
    <reaction evidence="10">
        <text>H2O(in) = H2O(out)</text>
        <dbReference type="Rhea" id="RHEA:29667"/>
        <dbReference type="ChEBI" id="CHEBI:15377"/>
    </reaction>
</comment>
<dbReference type="Pfam" id="PF00230">
    <property type="entry name" value="MIP"/>
    <property type="match status" value="1"/>
</dbReference>
<feature type="site" description="Selectivity filter" evidence="10">
    <location>
        <position position="189"/>
    </location>
</feature>
<dbReference type="InterPro" id="IPR034294">
    <property type="entry name" value="Aquaporin_transptr"/>
</dbReference>